<dbReference type="Pfam" id="PF20151">
    <property type="entry name" value="DUF6533"/>
    <property type="match status" value="1"/>
</dbReference>
<reference evidence="4 5" key="1">
    <citation type="journal article" date="2019" name="Fungal Biol. Biotechnol.">
        <title>Draft genome sequence of fastidious pathogen Ceratobasidium theobromae, which causes vascular-streak dieback in Theobroma cacao.</title>
        <authorList>
            <person name="Ali S.S."/>
            <person name="Asman A."/>
            <person name="Shao J."/>
            <person name="Firmansyah A.P."/>
            <person name="Susilo A.W."/>
            <person name="Rosmana A."/>
            <person name="McMahon P."/>
            <person name="Junaid M."/>
            <person name="Guest D."/>
            <person name="Kheng T.Y."/>
            <person name="Meinhardt L.W."/>
            <person name="Bailey B.A."/>
        </authorList>
    </citation>
    <scope>NUCLEOTIDE SEQUENCE [LARGE SCALE GENOMIC DNA]</scope>
    <source>
        <strain evidence="4 5">CT2</strain>
    </source>
</reference>
<organism evidence="4 5">
    <name type="scientific">Ceratobasidium theobromae</name>
    <dbReference type="NCBI Taxonomy" id="1582974"/>
    <lineage>
        <taxon>Eukaryota</taxon>
        <taxon>Fungi</taxon>
        <taxon>Dikarya</taxon>
        <taxon>Basidiomycota</taxon>
        <taxon>Agaricomycotina</taxon>
        <taxon>Agaricomycetes</taxon>
        <taxon>Cantharellales</taxon>
        <taxon>Ceratobasidiaceae</taxon>
        <taxon>Ceratobasidium</taxon>
    </lineage>
</organism>
<keyword evidence="2" id="KW-1133">Transmembrane helix</keyword>
<feature type="transmembrane region" description="Helical" evidence="2">
    <location>
        <begin position="124"/>
        <end position="150"/>
    </location>
</feature>
<evidence type="ECO:0000313" key="5">
    <source>
        <dbReference type="Proteomes" id="UP000383932"/>
    </source>
</evidence>
<evidence type="ECO:0000313" key="4">
    <source>
        <dbReference type="EMBL" id="KAB5593446.1"/>
    </source>
</evidence>
<feature type="compositionally biased region" description="Basic and acidic residues" evidence="1">
    <location>
        <begin position="309"/>
        <end position="321"/>
    </location>
</feature>
<dbReference type="Proteomes" id="UP000383932">
    <property type="component" value="Unassembled WGS sequence"/>
</dbReference>
<evidence type="ECO:0000256" key="1">
    <source>
        <dbReference type="SAM" id="MobiDB-lite"/>
    </source>
</evidence>
<feature type="transmembrane region" description="Helical" evidence="2">
    <location>
        <begin position="74"/>
        <end position="93"/>
    </location>
</feature>
<evidence type="ECO:0000259" key="3">
    <source>
        <dbReference type="Pfam" id="PF20151"/>
    </source>
</evidence>
<dbReference type="InterPro" id="IPR045340">
    <property type="entry name" value="DUF6533"/>
</dbReference>
<feature type="transmembrane region" description="Helical" evidence="2">
    <location>
        <begin position="241"/>
        <end position="260"/>
    </location>
</feature>
<feature type="region of interest" description="Disordered" evidence="1">
    <location>
        <begin position="298"/>
        <end position="327"/>
    </location>
</feature>
<dbReference type="EMBL" id="SSOP01000037">
    <property type="protein sequence ID" value="KAB5593446.1"/>
    <property type="molecule type" value="Genomic_DNA"/>
</dbReference>
<proteinExistence type="predicted"/>
<comment type="caution">
    <text evidence="4">The sequence shown here is derived from an EMBL/GenBank/DDBJ whole genome shotgun (WGS) entry which is preliminary data.</text>
</comment>
<feature type="transmembrane region" description="Helical" evidence="2">
    <location>
        <begin position="35"/>
        <end position="54"/>
    </location>
</feature>
<dbReference type="OrthoDB" id="3251775at2759"/>
<keyword evidence="2" id="KW-0472">Membrane</keyword>
<keyword evidence="2" id="KW-0812">Transmembrane</keyword>
<gene>
    <name evidence="4" type="ORF">CTheo_3080</name>
</gene>
<feature type="transmembrane region" description="Helical" evidence="2">
    <location>
        <begin position="6"/>
        <end position="23"/>
    </location>
</feature>
<sequence length="327" mass="36902">MPAPWEAILGFALLIYDHILTFTDEVQYIWKAKKSPVVVMFLLNRYITPIVLAIDIYDKGGIAPNIPRKFCVTWYFMEAFWYIISFGIVHALVAMRVRISIVDDDTRTHHAGAQVAAIWGRPRWIVILLVVLWLTYFCTTFGILLASLFTKAHTLHYEPLLKLCYLSIAPFLWACWVPPLILEVILFTLSCLQAFQAGKFTSQTPVVYVLFRDGALHFIVIFSCSIFNMVTWIAAPPTLVALAKYFGIAMVNVMISRLVLNLRSCQGESMLAYAPSSGRGPSAIQVHISVDEVELEGPAWKSKPGIPEDQDHTEADRKEARAYGLEV</sequence>
<feature type="transmembrane region" description="Helical" evidence="2">
    <location>
        <begin position="215"/>
        <end position="235"/>
    </location>
</feature>
<accession>A0A5N5QQL2</accession>
<evidence type="ECO:0000256" key="2">
    <source>
        <dbReference type="SAM" id="Phobius"/>
    </source>
</evidence>
<feature type="transmembrane region" description="Helical" evidence="2">
    <location>
        <begin position="170"/>
        <end position="195"/>
    </location>
</feature>
<dbReference type="AlphaFoldDB" id="A0A5N5QQL2"/>
<protein>
    <recommendedName>
        <fullName evidence="3">DUF6533 domain-containing protein</fullName>
    </recommendedName>
</protein>
<keyword evidence="5" id="KW-1185">Reference proteome</keyword>
<feature type="domain" description="DUF6533" evidence="3">
    <location>
        <begin position="11"/>
        <end position="50"/>
    </location>
</feature>
<name>A0A5N5QQL2_9AGAM</name>